<evidence type="ECO:0000259" key="4">
    <source>
        <dbReference type="PROSITE" id="PS50930"/>
    </source>
</evidence>
<keyword evidence="6" id="KW-1185">Reference proteome</keyword>
<dbReference type="SMART" id="SM00850">
    <property type="entry name" value="LytTR"/>
    <property type="match status" value="1"/>
</dbReference>
<feature type="modified residue" description="4-aspartylphosphate" evidence="2">
    <location>
        <position position="63"/>
    </location>
</feature>
<dbReference type="InterPro" id="IPR011006">
    <property type="entry name" value="CheY-like_superfamily"/>
</dbReference>
<name>A0A1G9U444_9BACT</name>
<dbReference type="AlphaFoldDB" id="A0A1G9U444"/>
<evidence type="ECO:0000256" key="1">
    <source>
        <dbReference type="ARBA" id="ARBA00022553"/>
    </source>
</evidence>
<keyword evidence="1 2" id="KW-0597">Phosphoprotein</keyword>
<dbReference type="SMART" id="SM00448">
    <property type="entry name" value="REC"/>
    <property type="match status" value="1"/>
</dbReference>
<dbReference type="OrthoDB" id="1646880at2"/>
<dbReference type="PANTHER" id="PTHR44591:SF3">
    <property type="entry name" value="RESPONSE REGULATORY DOMAIN-CONTAINING PROTEIN"/>
    <property type="match status" value="1"/>
</dbReference>
<feature type="domain" description="Response regulatory" evidence="3">
    <location>
        <begin position="10"/>
        <end position="128"/>
    </location>
</feature>
<dbReference type="Proteomes" id="UP000198510">
    <property type="component" value="Unassembled WGS sequence"/>
</dbReference>
<proteinExistence type="predicted"/>
<sequence>MNETMKTPLTCMIVDDEPPAIDALVFLLRKAEVQVIFTTTDPLQALEYLAAHPDQSVDVLFVDIQMPVLSGLELIRAMLNTRQVEFYVLVSAYQEYAHESYELAPEILHYLLKPVRQAALCEALRRVEKRKQLMQVEEKLQLLRTDEEGTPFIIGRHEKRQRNVRIPLAELICVESRNADYKNQVVLTTVAHETYTVRNTLANIEASLPSPPFIRVHKSAIINLHQVTSFNGDFLWMSNSAGDPKRISIGLTYRKQLYDYLTDKNDVGA</sequence>
<evidence type="ECO:0000313" key="6">
    <source>
        <dbReference type="Proteomes" id="UP000198510"/>
    </source>
</evidence>
<keyword evidence="5" id="KW-0238">DNA-binding</keyword>
<protein>
    <submittedName>
        <fullName evidence="5">DNA-binding response regulator, LytR/AlgR family</fullName>
    </submittedName>
</protein>
<dbReference type="PROSITE" id="PS50930">
    <property type="entry name" value="HTH_LYTTR"/>
    <property type="match status" value="1"/>
</dbReference>
<organism evidence="5 6">
    <name type="scientific">Catalinimonas alkaloidigena</name>
    <dbReference type="NCBI Taxonomy" id="1075417"/>
    <lineage>
        <taxon>Bacteria</taxon>
        <taxon>Pseudomonadati</taxon>
        <taxon>Bacteroidota</taxon>
        <taxon>Cytophagia</taxon>
        <taxon>Cytophagales</taxon>
        <taxon>Catalimonadaceae</taxon>
        <taxon>Catalinimonas</taxon>
    </lineage>
</organism>
<dbReference type="Pfam" id="PF00072">
    <property type="entry name" value="Response_reg"/>
    <property type="match status" value="1"/>
</dbReference>
<accession>A0A1G9U444</accession>
<dbReference type="EMBL" id="FNFO01000015">
    <property type="protein sequence ID" value="SDM54780.1"/>
    <property type="molecule type" value="Genomic_DNA"/>
</dbReference>
<evidence type="ECO:0000313" key="5">
    <source>
        <dbReference type="EMBL" id="SDM54780.1"/>
    </source>
</evidence>
<evidence type="ECO:0000256" key="2">
    <source>
        <dbReference type="PROSITE-ProRule" id="PRU00169"/>
    </source>
</evidence>
<dbReference type="InterPro" id="IPR050595">
    <property type="entry name" value="Bact_response_regulator"/>
</dbReference>
<gene>
    <name evidence="5" type="ORF">SAMN05421823_11583</name>
</gene>
<dbReference type="SUPFAM" id="SSF52172">
    <property type="entry name" value="CheY-like"/>
    <property type="match status" value="1"/>
</dbReference>
<dbReference type="Gene3D" id="2.40.50.1020">
    <property type="entry name" value="LytTr DNA-binding domain"/>
    <property type="match status" value="1"/>
</dbReference>
<dbReference type="Gene3D" id="3.40.50.2300">
    <property type="match status" value="1"/>
</dbReference>
<reference evidence="5 6" key="1">
    <citation type="submission" date="2016-10" db="EMBL/GenBank/DDBJ databases">
        <authorList>
            <person name="de Groot N.N."/>
        </authorList>
    </citation>
    <scope>NUCLEOTIDE SEQUENCE [LARGE SCALE GENOMIC DNA]</scope>
    <source>
        <strain evidence="5 6">DSM 25186</strain>
    </source>
</reference>
<dbReference type="GO" id="GO:0000160">
    <property type="term" value="P:phosphorelay signal transduction system"/>
    <property type="evidence" value="ECO:0007669"/>
    <property type="project" value="InterPro"/>
</dbReference>
<dbReference type="PANTHER" id="PTHR44591">
    <property type="entry name" value="STRESS RESPONSE REGULATOR PROTEIN 1"/>
    <property type="match status" value="1"/>
</dbReference>
<evidence type="ECO:0000259" key="3">
    <source>
        <dbReference type="PROSITE" id="PS50110"/>
    </source>
</evidence>
<dbReference type="PROSITE" id="PS50110">
    <property type="entry name" value="RESPONSE_REGULATORY"/>
    <property type="match status" value="1"/>
</dbReference>
<feature type="domain" description="HTH LytTR-type" evidence="4">
    <location>
        <begin position="189"/>
        <end position="263"/>
    </location>
</feature>
<dbReference type="InterPro" id="IPR001789">
    <property type="entry name" value="Sig_transdc_resp-reg_receiver"/>
</dbReference>
<dbReference type="InterPro" id="IPR007492">
    <property type="entry name" value="LytTR_DNA-bd_dom"/>
</dbReference>
<dbReference type="Pfam" id="PF04397">
    <property type="entry name" value="LytTR"/>
    <property type="match status" value="1"/>
</dbReference>
<dbReference type="STRING" id="1075417.SAMN05421823_11583"/>
<dbReference type="GO" id="GO:0003677">
    <property type="term" value="F:DNA binding"/>
    <property type="evidence" value="ECO:0007669"/>
    <property type="project" value="UniProtKB-KW"/>
</dbReference>